<dbReference type="KEGG" id="spu:105436819"/>
<dbReference type="SUPFAM" id="SSF52047">
    <property type="entry name" value="RNI-like"/>
    <property type="match status" value="1"/>
</dbReference>
<feature type="region of interest" description="Disordered" evidence="1">
    <location>
        <begin position="335"/>
        <end position="410"/>
    </location>
</feature>
<dbReference type="Gene3D" id="3.80.10.10">
    <property type="entry name" value="Ribonuclease Inhibitor"/>
    <property type="match status" value="1"/>
</dbReference>
<dbReference type="OrthoDB" id="10172391at2759"/>
<dbReference type="GeneID" id="105436819"/>
<accession>A0A7M7NCH3</accession>
<evidence type="ECO:0000259" key="2">
    <source>
        <dbReference type="PROSITE" id="PS51145"/>
    </source>
</evidence>
<keyword evidence="4" id="KW-1185">Reference proteome</keyword>
<dbReference type="InterPro" id="IPR037936">
    <property type="entry name" value="UNC5A-D"/>
</dbReference>
<dbReference type="EnsemblMetazoa" id="XM_030978597">
    <property type="protein sequence ID" value="XP_030834457"/>
    <property type="gene ID" value="LOC105436819"/>
</dbReference>
<feature type="domain" description="ZU5" evidence="2">
    <location>
        <begin position="425"/>
        <end position="544"/>
    </location>
</feature>
<dbReference type="InterPro" id="IPR032675">
    <property type="entry name" value="LRR_dom_sf"/>
</dbReference>
<dbReference type="PANTHER" id="PTHR12582">
    <property type="entry name" value="NETRIN RECEPTOR UNC5"/>
    <property type="match status" value="1"/>
</dbReference>
<dbReference type="Proteomes" id="UP000007110">
    <property type="component" value="Unassembled WGS sequence"/>
</dbReference>
<dbReference type="PROSITE" id="PS51145">
    <property type="entry name" value="ZU5"/>
    <property type="match status" value="1"/>
</dbReference>
<reference evidence="4" key="1">
    <citation type="submission" date="2015-02" db="EMBL/GenBank/DDBJ databases">
        <title>Genome sequencing for Strongylocentrotus purpuratus.</title>
        <authorList>
            <person name="Murali S."/>
            <person name="Liu Y."/>
            <person name="Vee V."/>
            <person name="English A."/>
            <person name="Wang M."/>
            <person name="Skinner E."/>
            <person name="Han Y."/>
            <person name="Muzny D.M."/>
            <person name="Worley K.C."/>
            <person name="Gibbs R.A."/>
        </authorList>
    </citation>
    <scope>NUCLEOTIDE SEQUENCE</scope>
</reference>
<reference evidence="3" key="2">
    <citation type="submission" date="2021-01" db="UniProtKB">
        <authorList>
            <consortium name="EnsemblMetazoa"/>
        </authorList>
    </citation>
    <scope>IDENTIFICATION</scope>
</reference>
<name>A0A7M7NCH3_STRPU</name>
<dbReference type="PANTHER" id="PTHR12582:SF41">
    <property type="entry name" value="UNC5C-LIKE PROTEIN"/>
    <property type="match status" value="1"/>
</dbReference>
<proteinExistence type="predicted"/>
<dbReference type="InterPro" id="IPR000906">
    <property type="entry name" value="ZU5_dom"/>
</dbReference>
<dbReference type="Pfam" id="PF00791">
    <property type="entry name" value="ZU5"/>
    <property type="match status" value="1"/>
</dbReference>
<dbReference type="GO" id="GO:0016020">
    <property type="term" value="C:membrane"/>
    <property type="evidence" value="ECO:0007669"/>
    <property type="project" value="InterPro"/>
</dbReference>
<protein>
    <recommendedName>
        <fullName evidence="2">ZU5 domain-containing protein</fullName>
    </recommendedName>
</protein>
<dbReference type="InParanoid" id="A0A7M7NCH3"/>
<sequence length="544" mass="59942">MRGDAGLELHVIKWMSTGDETHLLLTDDHSLQDVISILAPLCPKGMHFSIDFHMICLLPLTPMPMPIPVPMKSVITVCIKSLMWLKTLQKPLLEVSNWFPNAKSLDMKIVSLSPPSDKAYSHEVYSSSALEELKLRYEGRYDITTDSLLMDISTSCPNIVSLVLSGFGRCLSNKSGKEITSCKMPHLTNIHLEPFGTDDHCRFETLMNVLHVFHVISPSFKFVEAKKVQLGDAELTSVKSSQTSSGCKLQIEGASAAVPMADLMHLVSNELKGVTVLTFDRCDVDIPQNIGHPPQSTGEESSLRELKFSNVKCLLSQTDIHKLSEMFPNVKVTVEPESQASQEDSKQGAGMPFKPERKTSPSSPPSPTSSIDKLVGATARVQVHEEQTDTQNTGEEGKEEEEEDHMAMESLPHETDEVNVKPIKMECCKRVGVEGDKLQLDSFGIELEIPPGAIDCEAPQEISLCVLTDTSNLGNSKEEMSVCFGVQCLAPDDLVLQLPVTYTIPHCAVIARYSSVEAVLYTGQGEYSPGSFRENMMMRLPCVE</sequence>
<dbReference type="RefSeq" id="XP_030834457.1">
    <property type="nucleotide sequence ID" value="XM_030978597.1"/>
</dbReference>
<evidence type="ECO:0000256" key="1">
    <source>
        <dbReference type="SAM" id="MobiDB-lite"/>
    </source>
</evidence>
<dbReference type="AlphaFoldDB" id="A0A7M7NCH3"/>
<dbReference type="GO" id="GO:0005042">
    <property type="term" value="F:netrin receptor activity"/>
    <property type="evidence" value="ECO:0007669"/>
    <property type="project" value="InterPro"/>
</dbReference>
<organism evidence="3 4">
    <name type="scientific">Strongylocentrotus purpuratus</name>
    <name type="common">Purple sea urchin</name>
    <dbReference type="NCBI Taxonomy" id="7668"/>
    <lineage>
        <taxon>Eukaryota</taxon>
        <taxon>Metazoa</taxon>
        <taxon>Echinodermata</taxon>
        <taxon>Eleutherozoa</taxon>
        <taxon>Echinozoa</taxon>
        <taxon>Echinoidea</taxon>
        <taxon>Euechinoidea</taxon>
        <taxon>Echinacea</taxon>
        <taxon>Camarodonta</taxon>
        <taxon>Echinidea</taxon>
        <taxon>Strongylocentrotidae</taxon>
        <taxon>Strongylocentrotus</taxon>
    </lineage>
</organism>
<evidence type="ECO:0000313" key="3">
    <source>
        <dbReference type="EnsemblMetazoa" id="XP_030834457"/>
    </source>
</evidence>
<evidence type="ECO:0000313" key="4">
    <source>
        <dbReference type="Proteomes" id="UP000007110"/>
    </source>
</evidence>
<dbReference type="Gene3D" id="2.60.220.30">
    <property type="match status" value="1"/>
</dbReference>